<sequence>MYFCALINNSSLVVVSSMTLWSASSTLQSREVSALLKWKSSLDKQSQSLLSSWSGNNSCNWLGVSCTEDSMSVSEIRLTTMGLKGTLESLNFSSLPNILTLDLSVNLFTGSIPPHIQMLSKLSYLDLGDNKLSGTIPYEITHLTSLHTLYLNNNVFNSSIPKNIGALKNMRNLFLNNDNLFGCIPREIGKLLNLEYLDLHENNLSGSIPQEIGMLVNLKLLYLVGNNLSGTIPREIGKLVNITIVYLQDNNLSGSIPSEIGTMRSMIELDLSNNSLSGKIPPTVGNLSNLQSIDFHKNHFSGSIPTELNKVSNLESIFLYDNNFIGQLPRNICLGGNLISIIAFNNHFRGQVLKSLNNCSSLKRLWLQQNHFDGNIADDFGVYPNLKFLGLDDNDFYGHLSSNWVKFHNLTYLHISKNNITGSIPPELGEASKLYSIDLSSNHLTGNIPKELGNLTMLGRLVLNNNHLSGNVHVKIASLKELEILDIATNNLSGFITKQLVSLSKLISLNLSHNKFRGNIPDEFGEFHALHSLDLSGNILDGTIPPMLGKLTLLETLNISHNNLSGVIPSSFDQMISLSFVDISYNQLKGPLPDMRAFNIAPIEVLRNNTGLCGNVSGLMPCLNSSSGSHNHKTENLILLIGLPLAPGTLMLAFVCFKFLKHLYQMLNTRNNQDGGIIVPPNNVFTIWSFDGKLVYENIIEATEEFDDKYLIGVGTHGSVYKAELHTGQTVAVKKIHKATNGENSDIRCFTIEIQALTEIRHRNIVKLYGFCSHSRVSFLVYEFMEKGSLEKILKADEQATEFDWNKRVNVIKDVANALYYMHHDCFPPIVHRDISSKNILLDLEYVARVSDFGTAKLLNPNSANWTSFAGTFGYSAPELAYTMEVNEKCDVYSFGVLALEIIYGKHPGDIISNYGQRNTMSLMDILDQRLPRPTNTNAKQLLSITKTLFSCLDESPRSRPTMEQVSMEISIS</sequence>
<dbReference type="InterPro" id="IPR011009">
    <property type="entry name" value="Kinase-like_dom_sf"/>
</dbReference>
<keyword evidence="22" id="KW-0325">Glycoprotein</keyword>
<gene>
    <name evidence="28" type="ORF">KIW84_034939</name>
</gene>
<dbReference type="Pfam" id="PF23598">
    <property type="entry name" value="LRR_14"/>
    <property type="match status" value="1"/>
</dbReference>
<dbReference type="PROSITE" id="PS00107">
    <property type="entry name" value="PROTEIN_KINASE_ATP"/>
    <property type="match status" value="1"/>
</dbReference>
<comment type="similarity">
    <text evidence="23">Belongs to the polygalacturonase-inhibiting protein family.</text>
</comment>
<evidence type="ECO:0000256" key="22">
    <source>
        <dbReference type="ARBA" id="ARBA00023180"/>
    </source>
</evidence>
<dbReference type="Gene3D" id="1.10.510.10">
    <property type="entry name" value="Transferase(Phosphotransferase) domain 1"/>
    <property type="match status" value="1"/>
</dbReference>
<dbReference type="PANTHER" id="PTHR48005">
    <property type="entry name" value="LEUCINE RICH REPEAT KINASE 2"/>
    <property type="match status" value="1"/>
</dbReference>
<feature type="binding site" evidence="26">
    <location>
        <position position="735"/>
    </location>
    <ligand>
        <name>ATP</name>
        <dbReference type="ChEBI" id="CHEBI:30616"/>
    </ligand>
</feature>
<evidence type="ECO:0000256" key="15">
    <source>
        <dbReference type="ARBA" id="ARBA00022777"/>
    </source>
</evidence>
<evidence type="ECO:0000256" key="25">
    <source>
        <dbReference type="ARBA" id="ARBA00048679"/>
    </source>
</evidence>
<dbReference type="InterPro" id="IPR000719">
    <property type="entry name" value="Prot_kinase_dom"/>
</dbReference>
<protein>
    <recommendedName>
        <fullName evidence="4">non-specific serine/threonine protein kinase</fullName>
        <ecNumber evidence="4">2.7.11.1</ecNumber>
    </recommendedName>
</protein>
<dbReference type="EC" id="2.7.11.1" evidence="4"/>
<keyword evidence="10" id="KW-0808">Transferase</keyword>
<dbReference type="Gene3D" id="3.30.200.20">
    <property type="entry name" value="Phosphorylase Kinase, domain 1"/>
    <property type="match status" value="1"/>
</dbReference>
<evidence type="ECO:0000256" key="23">
    <source>
        <dbReference type="ARBA" id="ARBA00038043"/>
    </source>
</evidence>
<dbReference type="InterPro" id="IPR008266">
    <property type="entry name" value="Tyr_kinase_AS"/>
</dbReference>
<dbReference type="InterPro" id="IPR017441">
    <property type="entry name" value="Protein_kinase_ATP_BS"/>
</dbReference>
<dbReference type="Gramene" id="Psat03G0493900-T1">
    <property type="protein sequence ID" value="KAI5430547.1"/>
    <property type="gene ID" value="KIW84_034939"/>
</dbReference>
<dbReference type="GO" id="GO:0016020">
    <property type="term" value="C:membrane"/>
    <property type="evidence" value="ECO:0007669"/>
    <property type="project" value="UniProtKB-SubCell"/>
</dbReference>
<keyword evidence="15" id="KW-0418">Kinase</keyword>
<evidence type="ECO:0000256" key="18">
    <source>
        <dbReference type="ARBA" id="ARBA00022989"/>
    </source>
</evidence>
<evidence type="ECO:0000256" key="11">
    <source>
        <dbReference type="ARBA" id="ARBA00022692"/>
    </source>
</evidence>
<dbReference type="InterPro" id="IPR032675">
    <property type="entry name" value="LRR_dom_sf"/>
</dbReference>
<name>A0A9D4Y0P9_PEA</name>
<dbReference type="Pfam" id="PF13855">
    <property type="entry name" value="LRR_8"/>
    <property type="match status" value="1"/>
</dbReference>
<evidence type="ECO:0000256" key="2">
    <source>
        <dbReference type="ARBA" id="ARBA00004191"/>
    </source>
</evidence>
<evidence type="ECO:0000256" key="1">
    <source>
        <dbReference type="ARBA" id="ARBA00004170"/>
    </source>
</evidence>
<evidence type="ECO:0000256" key="9">
    <source>
        <dbReference type="ARBA" id="ARBA00022614"/>
    </source>
</evidence>
<dbReference type="Pfam" id="PF00069">
    <property type="entry name" value="Pkinase"/>
    <property type="match status" value="1"/>
</dbReference>
<evidence type="ECO:0000256" key="19">
    <source>
        <dbReference type="ARBA" id="ARBA00023136"/>
    </source>
</evidence>
<evidence type="ECO:0000256" key="13">
    <source>
        <dbReference type="ARBA" id="ARBA00022737"/>
    </source>
</evidence>
<evidence type="ECO:0000313" key="29">
    <source>
        <dbReference type="Proteomes" id="UP001058974"/>
    </source>
</evidence>
<dbReference type="InterPro" id="IPR051420">
    <property type="entry name" value="Ser_Thr_Kinases_DiverseReg"/>
</dbReference>
<evidence type="ECO:0000256" key="5">
    <source>
        <dbReference type="ARBA" id="ARBA00022512"/>
    </source>
</evidence>
<dbReference type="FunFam" id="3.80.10.10:FF:000400">
    <property type="entry name" value="Nuclear pore complex protein NUP107"/>
    <property type="match status" value="1"/>
</dbReference>
<organism evidence="28 29">
    <name type="scientific">Pisum sativum</name>
    <name type="common">Garden pea</name>
    <name type="synonym">Lathyrus oleraceus</name>
    <dbReference type="NCBI Taxonomy" id="3888"/>
    <lineage>
        <taxon>Eukaryota</taxon>
        <taxon>Viridiplantae</taxon>
        <taxon>Streptophyta</taxon>
        <taxon>Embryophyta</taxon>
        <taxon>Tracheophyta</taxon>
        <taxon>Spermatophyta</taxon>
        <taxon>Magnoliopsida</taxon>
        <taxon>eudicotyledons</taxon>
        <taxon>Gunneridae</taxon>
        <taxon>Pentapetalae</taxon>
        <taxon>rosids</taxon>
        <taxon>fabids</taxon>
        <taxon>Fabales</taxon>
        <taxon>Fabaceae</taxon>
        <taxon>Papilionoideae</taxon>
        <taxon>50 kb inversion clade</taxon>
        <taxon>NPAAA clade</taxon>
        <taxon>Hologalegina</taxon>
        <taxon>IRL clade</taxon>
        <taxon>Fabeae</taxon>
        <taxon>Lathyrus</taxon>
    </lineage>
</organism>
<dbReference type="GO" id="GO:0006952">
    <property type="term" value="P:defense response"/>
    <property type="evidence" value="ECO:0007669"/>
    <property type="project" value="UniProtKB-KW"/>
</dbReference>
<keyword evidence="14 26" id="KW-0547">Nucleotide-binding</keyword>
<keyword evidence="6" id="KW-0964">Secreted</keyword>
<comment type="subcellular location">
    <subcellularLocation>
        <location evidence="1">Membrane</location>
        <topology evidence="1">Peripheral membrane protein</topology>
    </subcellularLocation>
    <subcellularLocation>
        <location evidence="3">Membrane</location>
        <topology evidence="3">Single-pass type I membrane protein</topology>
    </subcellularLocation>
    <subcellularLocation>
        <location evidence="2">Secreted</location>
        <location evidence="2">Cell wall</location>
    </subcellularLocation>
</comment>
<keyword evidence="11" id="KW-0812">Transmembrane</keyword>
<accession>A0A9D4Y0P9</accession>
<evidence type="ECO:0000256" key="7">
    <source>
        <dbReference type="ARBA" id="ARBA00022527"/>
    </source>
</evidence>
<dbReference type="SUPFAM" id="SSF56112">
    <property type="entry name" value="Protein kinase-like (PK-like)"/>
    <property type="match status" value="1"/>
</dbReference>
<evidence type="ECO:0000256" key="4">
    <source>
        <dbReference type="ARBA" id="ARBA00012513"/>
    </source>
</evidence>
<keyword evidence="21" id="KW-0675">Receptor</keyword>
<dbReference type="Proteomes" id="UP001058974">
    <property type="component" value="Chromosome 3"/>
</dbReference>
<evidence type="ECO:0000256" key="24">
    <source>
        <dbReference type="ARBA" id="ARBA00047899"/>
    </source>
</evidence>
<dbReference type="FunFam" id="3.80.10.10:FF:000719">
    <property type="entry name" value="MDIS1-interacting receptor like kinase 2 isoform A"/>
    <property type="match status" value="1"/>
</dbReference>
<dbReference type="SUPFAM" id="SSF52058">
    <property type="entry name" value="L domain-like"/>
    <property type="match status" value="1"/>
</dbReference>
<evidence type="ECO:0000256" key="3">
    <source>
        <dbReference type="ARBA" id="ARBA00004479"/>
    </source>
</evidence>
<comment type="catalytic activity">
    <reaction evidence="25">
        <text>L-seryl-[protein] + ATP = O-phospho-L-seryl-[protein] + ADP + H(+)</text>
        <dbReference type="Rhea" id="RHEA:17989"/>
        <dbReference type="Rhea" id="RHEA-COMP:9863"/>
        <dbReference type="Rhea" id="RHEA-COMP:11604"/>
        <dbReference type="ChEBI" id="CHEBI:15378"/>
        <dbReference type="ChEBI" id="CHEBI:29999"/>
        <dbReference type="ChEBI" id="CHEBI:30616"/>
        <dbReference type="ChEBI" id="CHEBI:83421"/>
        <dbReference type="ChEBI" id="CHEBI:456216"/>
        <dbReference type="EC" id="2.7.11.1"/>
    </reaction>
</comment>
<evidence type="ECO:0000256" key="14">
    <source>
        <dbReference type="ARBA" id="ARBA00022741"/>
    </source>
</evidence>
<evidence type="ECO:0000313" key="28">
    <source>
        <dbReference type="EMBL" id="KAI5430547.1"/>
    </source>
</evidence>
<dbReference type="Gene3D" id="3.80.10.10">
    <property type="entry name" value="Ribonuclease Inhibitor"/>
    <property type="match status" value="2"/>
</dbReference>
<dbReference type="GO" id="GO:0005524">
    <property type="term" value="F:ATP binding"/>
    <property type="evidence" value="ECO:0007669"/>
    <property type="project" value="UniProtKB-UniRule"/>
</dbReference>
<evidence type="ECO:0000256" key="26">
    <source>
        <dbReference type="PROSITE-ProRule" id="PRU10141"/>
    </source>
</evidence>
<comment type="catalytic activity">
    <reaction evidence="24">
        <text>L-threonyl-[protein] + ATP = O-phospho-L-threonyl-[protein] + ADP + H(+)</text>
        <dbReference type="Rhea" id="RHEA:46608"/>
        <dbReference type="Rhea" id="RHEA-COMP:11060"/>
        <dbReference type="Rhea" id="RHEA-COMP:11605"/>
        <dbReference type="ChEBI" id="CHEBI:15378"/>
        <dbReference type="ChEBI" id="CHEBI:30013"/>
        <dbReference type="ChEBI" id="CHEBI:30616"/>
        <dbReference type="ChEBI" id="CHEBI:61977"/>
        <dbReference type="ChEBI" id="CHEBI:456216"/>
        <dbReference type="EC" id="2.7.11.1"/>
    </reaction>
</comment>
<dbReference type="Pfam" id="PF00560">
    <property type="entry name" value="LRR_1"/>
    <property type="match status" value="4"/>
</dbReference>
<dbReference type="Pfam" id="PF08263">
    <property type="entry name" value="LRRNT_2"/>
    <property type="match status" value="1"/>
</dbReference>
<evidence type="ECO:0000256" key="12">
    <source>
        <dbReference type="ARBA" id="ARBA00022729"/>
    </source>
</evidence>
<keyword evidence="12" id="KW-0732">Signal</keyword>
<dbReference type="InterPro" id="IPR001611">
    <property type="entry name" value="Leu-rich_rpt"/>
</dbReference>
<proteinExistence type="inferred from homology"/>
<dbReference type="FunFam" id="3.30.200.20:FF:000309">
    <property type="entry name" value="Leucine-rich repeat receptor protein kinase MSP1"/>
    <property type="match status" value="1"/>
</dbReference>
<keyword evidence="18" id="KW-1133">Transmembrane helix</keyword>
<dbReference type="SMART" id="SM00369">
    <property type="entry name" value="LRR_TYP"/>
    <property type="match status" value="9"/>
</dbReference>
<feature type="domain" description="Protein kinase" evidence="27">
    <location>
        <begin position="706"/>
        <end position="972"/>
    </location>
</feature>
<evidence type="ECO:0000256" key="17">
    <source>
        <dbReference type="ARBA" id="ARBA00022840"/>
    </source>
</evidence>
<dbReference type="FunFam" id="1.10.510.10:FF:000445">
    <property type="entry name" value="MDIS1-interacting receptor like kinase 2"/>
    <property type="match status" value="1"/>
</dbReference>
<dbReference type="InterPro" id="IPR013210">
    <property type="entry name" value="LRR_N_plant-typ"/>
</dbReference>
<keyword evidence="20" id="KW-1015">Disulfide bond</keyword>
<keyword evidence="17 26" id="KW-0067">ATP-binding</keyword>
<evidence type="ECO:0000256" key="10">
    <source>
        <dbReference type="ARBA" id="ARBA00022679"/>
    </source>
</evidence>
<dbReference type="InterPro" id="IPR003591">
    <property type="entry name" value="Leu-rich_rpt_typical-subtyp"/>
</dbReference>
<keyword evidence="5" id="KW-0134">Cell wall</keyword>
<dbReference type="InterPro" id="IPR055414">
    <property type="entry name" value="LRR_R13L4/SHOC2-like"/>
</dbReference>
<dbReference type="SUPFAM" id="SSF52047">
    <property type="entry name" value="RNI-like"/>
    <property type="match status" value="1"/>
</dbReference>
<keyword evidence="29" id="KW-1185">Reference proteome</keyword>
<dbReference type="AlphaFoldDB" id="A0A9D4Y0P9"/>
<keyword evidence="13" id="KW-0677">Repeat</keyword>
<evidence type="ECO:0000256" key="16">
    <source>
        <dbReference type="ARBA" id="ARBA00022821"/>
    </source>
</evidence>
<dbReference type="EMBL" id="JAMSHJ010000003">
    <property type="protein sequence ID" value="KAI5430547.1"/>
    <property type="molecule type" value="Genomic_DNA"/>
</dbReference>
<evidence type="ECO:0000256" key="21">
    <source>
        <dbReference type="ARBA" id="ARBA00023170"/>
    </source>
</evidence>
<keyword evidence="19" id="KW-0472">Membrane</keyword>
<evidence type="ECO:0000256" key="6">
    <source>
        <dbReference type="ARBA" id="ARBA00022525"/>
    </source>
</evidence>
<evidence type="ECO:0000256" key="8">
    <source>
        <dbReference type="ARBA" id="ARBA00022553"/>
    </source>
</evidence>
<dbReference type="PROSITE" id="PS51450">
    <property type="entry name" value="LRR"/>
    <property type="match status" value="1"/>
</dbReference>
<keyword evidence="8" id="KW-0597">Phosphoprotein</keyword>
<dbReference type="PANTHER" id="PTHR48005:SF70">
    <property type="entry name" value="MDIS1-INTERACTING RECEPTOR LIKE KINASE 2-LIKE"/>
    <property type="match status" value="1"/>
</dbReference>
<dbReference type="FunFam" id="3.80.10.10:FF:000177">
    <property type="entry name" value="Leucine-rich repeat receptor-like serine/threonine-protein kinase At1g17230"/>
    <property type="match status" value="1"/>
</dbReference>
<comment type="caution">
    <text evidence="28">The sequence shown here is derived from an EMBL/GenBank/DDBJ whole genome shotgun (WGS) entry which is preliminary data.</text>
</comment>
<keyword evidence="16" id="KW-0611">Plant defense</keyword>
<evidence type="ECO:0000256" key="20">
    <source>
        <dbReference type="ARBA" id="ARBA00023157"/>
    </source>
</evidence>
<evidence type="ECO:0000259" key="27">
    <source>
        <dbReference type="PROSITE" id="PS50011"/>
    </source>
</evidence>
<dbReference type="GO" id="GO:0004674">
    <property type="term" value="F:protein serine/threonine kinase activity"/>
    <property type="evidence" value="ECO:0007669"/>
    <property type="project" value="UniProtKB-KW"/>
</dbReference>
<dbReference type="PROSITE" id="PS50011">
    <property type="entry name" value="PROTEIN_KINASE_DOM"/>
    <property type="match status" value="1"/>
</dbReference>
<keyword evidence="7" id="KW-0723">Serine/threonine-protein kinase</keyword>
<dbReference type="PROSITE" id="PS00109">
    <property type="entry name" value="PROTEIN_KINASE_TYR"/>
    <property type="match status" value="1"/>
</dbReference>
<keyword evidence="9" id="KW-0433">Leucine-rich repeat</keyword>
<reference evidence="28 29" key="1">
    <citation type="journal article" date="2022" name="Nat. Genet.">
        <title>Improved pea reference genome and pan-genome highlight genomic features and evolutionary characteristics.</title>
        <authorList>
            <person name="Yang T."/>
            <person name="Liu R."/>
            <person name="Luo Y."/>
            <person name="Hu S."/>
            <person name="Wang D."/>
            <person name="Wang C."/>
            <person name="Pandey M.K."/>
            <person name="Ge S."/>
            <person name="Xu Q."/>
            <person name="Li N."/>
            <person name="Li G."/>
            <person name="Huang Y."/>
            <person name="Saxena R.K."/>
            <person name="Ji Y."/>
            <person name="Li M."/>
            <person name="Yan X."/>
            <person name="He Y."/>
            <person name="Liu Y."/>
            <person name="Wang X."/>
            <person name="Xiang C."/>
            <person name="Varshney R.K."/>
            <person name="Ding H."/>
            <person name="Gao S."/>
            <person name="Zong X."/>
        </authorList>
    </citation>
    <scope>NUCLEOTIDE SEQUENCE [LARGE SCALE GENOMIC DNA]</scope>
    <source>
        <strain evidence="28 29">cv. Zhongwan 6</strain>
    </source>
</reference>